<reference evidence="2" key="2">
    <citation type="submission" date="2021-08" db="EMBL/GenBank/DDBJ databases">
        <authorList>
            <person name="Eriksson T."/>
        </authorList>
    </citation>
    <scope>NUCLEOTIDE SEQUENCE</scope>
    <source>
        <strain evidence="2">Stoneville</strain>
        <tissue evidence="2">Whole head</tissue>
    </source>
</reference>
<accession>A0A8J6HJU5</accession>
<dbReference type="EMBL" id="JABDTM020021758">
    <property type="protein sequence ID" value="KAH0816301.1"/>
    <property type="molecule type" value="Genomic_DNA"/>
</dbReference>
<name>A0A8J6HJU5_TENMO</name>
<feature type="compositionally biased region" description="Basic and acidic residues" evidence="1">
    <location>
        <begin position="153"/>
        <end position="165"/>
    </location>
</feature>
<reference evidence="2" key="1">
    <citation type="journal article" date="2020" name="J Insects Food Feed">
        <title>The yellow mealworm (Tenebrio molitor) genome: a resource for the emerging insects as food and feed industry.</title>
        <authorList>
            <person name="Eriksson T."/>
            <person name="Andere A."/>
            <person name="Kelstrup H."/>
            <person name="Emery V."/>
            <person name="Picard C."/>
        </authorList>
    </citation>
    <scope>NUCLEOTIDE SEQUENCE</scope>
    <source>
        <strain evidence="2">Stoneville</strain>
        <tissue evidence="2">Whole head</tissue>
    </source>
</reference>
<sequence length="443" mass="50443">MTPREGASLQRWIDVTISMMATLKPRLNAQTPPTADIGIVTTSYELPAPEQRHFLESEQSSFRILNRSKTLISFALFQNQYSIMAELAVFHLHNQIKRTEIVGVICRRMIAIIIPFLSFLSWGCPDNLFESTPFTAPIWGTSVRPSKWPVGTRSKERNSPGDVEKSSGLWGVSPLKLIVRICIQGNIAAIDWEGCLGTTPSRIIAQGNVRMAHSIRPTVRSPPVLAFQLPQTLRNDVLLSSHLILMVSEFPVRRPLLNGARSSNGTFFQACLGFRLEDLYRRMDLASAPFDCAILQIWWKFPQEQQTSDGNSVPSPPPPRLTTPAEPVRQHLFESSRLVKSIVSTIRTRSRHVCSKMMASFLLMHLRMDNVKQAVLIVLEIRPVELLRHYLLEPIITLGYVSYLIILIARDWVLNKHVECEHVRADRHRFWFNSKEVSRFKTT</sequence>
<feature type="region of interest" description="Disordered" evidence="1">
    <location>
        <begin position="147"/>
        <end position="167"/>
    </location>
</feature>
<dbReference type="Proteomes" id="UP000719412">
    <property type="component" value="Unassembled WGS sequence"/>
</dbReference>
<feature type="region of interest" description="Disordered" evidence="1">
    <location>
        <begin position="306"/>
        <end position="325"/>
    </location>
</feature>
<organism evidence="2 3">
    <name type="scientific">Tenebrio molitor</name>
    <name type="common">Yellow mealworm beetle</name>
    <dbReference type="NCBI Taxonomy" id="7067"/>
    <lineage>
        <taxon>Eukaryota</taxon>
        <taxon>Metazoa</taxon>
        <taxon>Ecdysozoa</taxon>
        <taxon>Arthropoda</taxon>
        <taxon>Hexapoda</taxon>
        <taxon>Insecta</taxon>
        <taxon>Pterygota</taxon>
        <taxon>Neoptera</taxon>
        <taxon>Endopterygota</taxon>
        <taxon>Coleoptera</taxon>
        <taxon>Polyphaga</taxon>
        <taxon>Cucujiformia</taxon>
        <taxon>Tenebrionidae</taxon>
        <taxon>Tenebrio</taxon>
    </lineage>
</organism>
<proteinExistence type="predicted"/>
<keyword evidence="3" id="KW-1185">Reference proteome</keyword>
<dbReference type="AlphaFoldDB" id="A0A8J6HJU5"/>
<comment type="caution">
    <text evidence="2">The sequence shown here is derived from an EMBL/GenBank/DDBJ whole genome shotgun (WGS) entry which is preliminary data.</text>
</comment>
<evidence type="ECO:0000256" key="1">
    <source>
        <dbReference type="SAM" id="MobiDB-lite"/>
    </source>
</evidence>
<evidence type="ECO:0000313" key="3">
    <source>
        <dbReference type="Proteomes" id="UP000719412"/>
    </source>
</evidence>
<evidence type="ECO:0000313" key="2">
    <source>
        <dbReference type="EMBL" id="KAH0816301.1"/>
    </source>
</evidence>
<gene>
    <name evidence="2" type="ORF">GEV33_006490</name>
</gene>
<protein>
    <submittedName>
        <fullName evidence="2">Uncharacterized protein</fullName>
    </submittedName>
</protein>